<sequence length="273" mass="30043">MTCHPYYTIKGPFMATRRSLRAAADELEEGSEETPASPQPRLAVTELVTPTLSVKDDYDEGTTVSVRHLTDQKIICDAESRQDSVMLAIGVEFDCSECFPSGLRNEASRQSVPWGDPASSATSVLAVFRALTSSPGLAVDELQLFVVSAKYAASIAREYFVHTRIVPYLSPAAHAFYGLYCSGSDGYEYVFVFEDVGKEISETEWALNAELRDKAEAASQLIADEGVIHDDLCSRNVVRRADGRIFLVDWGEAFKPSMRTSPPTKQMAVMMSE</sequence>
<reference evidence="4" key="1">
    <citation type="submission" date="2010-11" db="EMBL/GenBank/DDBJ databases">
        <title>The genome sequence of Microbotryum violaceum strain p1A1 Lamole.</title>
        <authorList>
            <person name="Cuomo C."/>
            <person name="Perlin M."/>
            <person name="Young S.K."/>
            <person name="Zeng Q."/>
            <person name="Gargeya S."/>
            <person name="Alvarado L."/>
            <person name="Berlin A."/>
            <person name="Chapman S.B."/>
            <person name="Chen Z."/>
            <person name="Freedman E."/>
            <person name="Gellesch M."/>
            <person name="Goldberg J."/>
            <person name="Griggs A."/>
            <person name="Gujja S."/>
            <person name="Heilman E."/>
            <person name="Heiman D."/>
            <person name="Howarth C."/>
            <person name="Mehta T."/>
            <person name="Neiman D."/>
            <person name="Pearson M."/>
            <person name="Roberts A."/>
            <person name="Saif S."/>
            <person name="Shea T."/>
            <person name="Shenoy N."/>
            <person name="Sisk P."/>
            <person name="Stolte C."/>
            <person name="Sykes S."/>
            <person name="White J."/>
            <person name="Yandava C."/>
            <person name="Haas B."/>
            <person name="Nusbaum C."/>
            <person name="Birren B."/>
        </authorList>
    </citation>
    <scope>NUCLEOTIDE SEQUENCE [LARGE SCALE GENOMIC DNA]</scope>
    <source>
        <strain evidence="4">p1A1 Lamole</strain>
    </source>
</reference>
<evidence type="ECO:0000256" key="1">
    <source>
        <dbReference type="SAM" id="MobiDB-lite"/>
    </source>
</evidence>
<dbReference type="InterPro" id="IPR011009">
    <property type="entry name" value="Kinase-like_dom_sf"/>
</dbReference>
<dbReference type="SUPFAM" id="SSF56112">
    <property type="entry name" value="Protein kinase-like (PK-like)"/>
    <property type="match status" value="1"/>
</dbReference>
<dbReference type="OrthoDB" id="3017382at2759"/>
<evidence type="ECO:0000313" key="3">
    <source>
        <dbReference type="EnsemblFungi" id="MVLG_02123T0"/>
    </source>
</evidence>
<gene>
    <name evidence="2" type="ORF">MVLG_02123</name>
</gene>
<reference evidence="3" key="4">
    <citation type="submission" date="2015-06" db="UniProtKB">
        <authorList>
            <consortium name="EnsemblFungi"/>
        </authorList>
    </citation>
    <scope>IDENTIFICATION</scope>
</reference>
<reference evidence="2 4" key="3">
    <citation type="journal article" date="2015" name="BMC Genomics">
        <title>Sex and parasites: genomic and transcriptomic analysis of Microbotryum lychnidis-dioicae, the biotrophic and plant-castrating anther smut fungus.</title>
        <authorList>
            <person name="Perlin M.H."/>
            <person name="Amselem J."/>
            <person name="Fontanillas E."/>
            <person name="Toh S.S."/>
            <person name="Chen Z."/>
            <person name="Goldberg J."/>
            <person name="Duplessis S."/>
            <person name="Henrissat B."/>
            <person name="Young S."/>
            <person name="Zeng Q."/>
            <person name="Aguileta G."/>
            <person name="Petit E."/>
            <person name="Badouin H."/>
            <person name="Andrews J."/>
            <person name="Razeeq D."/>
            <person name="Gabaldon T."/>
            <person name="Quesneville H."/>
            <person name="Giraud T."/>
            <person name="Hood M.E."/>
            <person name="Schultz D.J."/>
            <person name="Cuomo C.A."/>
        </authorList>
    </citation>
    <scope>NUCLEOTIDE SEQUENCE [LARGE SCALE GENOMIC DNA]</scope>
    <source>
        <strain evidence="2">P1A1 Lamole</strain>
        <strain evidence="4">p1A1 Lamole</strain>
    </source>
</reference>
<dbReference type="Proteomes" id="UP000017200">
    <property type="component" value="Unassembled WGS sequence"/>
</dbReference>
<dbReference type="HOGENOM" id="CLU_1020126_0_0_1"/>
<dbReference type="InParanoid" id="U5H478"/>
<organism evidence="2">
    <name type="scientific">Microbotryum lychnidis-dioicae (strain p1A1 Lamole / MvSl-1064)</name>
    <name type="common">Anther smut fungus</name>
    <dbReference type="NCBI Taxonomy" id="683840"/>
    <lineage>
        <taxon>Eukaryota</taxon>
        <taxon>Fungi</taxon>
        <taxon>Dikarya</taxon>
        <taxon>Basidiomycota</taxon>
        <taxon>Pucciniomycotina</taxon>
        <taxon>Microbotryomycetes</taxon>
        <taxon>Microbotryales</taxon>
        <taxon>Microbotryaceae</taxon>
        <taxon>Microbotryum</taxon>
    </lineage>
</organism>
<evidence type="ECO:0000313" key="2">
    <source>
        <dbReference type="EMBL" id="KDE07663.1"/>
    </source>
</evidence>
<proteinExistence type="predicted"/>
<keyword evidence="4" id="KW-1185">Reference proteome</keyword>
<dbReference type="EMBL" id="AEIJ01000215">
    <property type="status" value="NOT_ANNOTATED_CDS"/>
    <property type="molecule type" value="Genomic_DNA"/>
</dbReference>
<name>U5H478_USTV1</name>
<evidence type="ECO:0008006" key="5">
    <source>
        <dbReference type="Google" id="ProtNLM"/>
    </source>
</evidence>
<protein>
    <recommendedName>
        <fullName evidence="5">Protein kinase domain-containing protein</fullName>
    </recommendedName>
</protein>
<evidence type="ECO:0000313" key="4">
    <source>
        <dbReference type="Proteomes" id="UP000017200"/>
    </source>
</evidence>
<feature type="region of interest" description="Disordered" evidence="1">
    <location>
        <begin position="22"/>
        <end position="41"/>
    </location>
</feature>
<accession>U5H478</accession>
<dbReference type="AlphaFoldDB" id="U5H478"/>
<dbReference type="EnsemblFungi" id="MVLG_02123T0">
    <property type="protein sequence ID" value="MVLG_02123T0"/>
    <property type="gene ID" value="MVLG_02123"/>
</dbReference>
<reference evidence="2" key="2">
    <citation type="submission" date="2010-11" db="EMBL/GenBank/DDBJ databases">
        <authorList>
            <consortium name="The Broad Institute Genome Sequencing Platform"/>
            <person name="Earl A."/>
            <person name="Ward D."/>
            <person name="Feldgarden M."/>
            <person name="Gevers D."/>
            <person name="Butler R."/>
            <person name="Young S.K."/>
            <person name="Zeng Q."/>
            <person name="Gargeya S."/>
            <person name="Fitzgerald M."/>
            <person name="Haas B."/>
            <person name="Abouelleil A."/>
            <person name="Alvarado L."/>
            <person name="Arachchi H.M."/>
            <person name="Berlin A."/>
            <person name="Brown A."/>
            <person name="Chapman S.B."/>
            <person name="Chen Z."/>
            <person name="Dunbar C."/>
            <person name="Freedman E."/>
            <person name="Gearin G."/>
            <person name="Gellesch M."/>
            <person name="Goldberg J."/>
            <person name="Griggs A."/>
            <person name="Gujja S."/>
            <person name="Heilman E."/>
            <person name="Heiman D."/>
            <person name="Howarth C."/>
            <person name="Larson L."/>
            <person name="Lui A."/>
            <person name="MacDonald P.J.P."/>
            <person name="Mehta T."/>
            <person name="Montmayeur A."/>
            <person name="Murphy C."/>
            <person name="Neiman D."/>
            <person name="Pearson M."/>
            <person name="Priest M."/>
            <person name="Roberts A."/>
            <person name="Saif S."/>
            <person name="Shea T."/>
            <person name="Shenoy N."/>
            <person name="Sisk P."/>
            <person name="Stolte C."/>
            <person name="Sykes S."/>
            <person name="White J."/>
            <person name="Yandava C."/>
            <person name="Wortman J."/>
            <person name="Nusbaum C."/>
            <person name="Birren B."/>
        </authorList>
    </citation>
    <scope>NUCLEOTIDE SEQUENCE</scope>
    <source>
        <strain evidence="2">P1A1 Lamole</strain>
    </source>
</reference>
<dbReference type="EMBL" id="GL541657">
    <property type="protein sequence ID" value="KDE07663.1"/>
    <property type="molecule type" value="Genomic_DNA"/>
</dbReference>